<dbReference type="InterPro" id="IPR035959">
    <property type="entry name" value="RutC-like_sf"/>
</dbReference>
<dbReference type="RefSeq" id="WP_295323738.1">
    <property type="nucleotide sequence ID" value="NZ_LT598653.1"/>
</dbReference>
<dbReference type="PANTHER" id="PTHR43760">
    <property type="entry name" value="ENDORIBONUCLEASE-RELATED"/>
    <property type="match status" value="1"/>
</dbReference>
<dbReference type="SUPFAM" id="SSF55298">
    <property type="entry name" value="YjgF-like"/>
    <property type="match status" value="1"/>
</dbReference>
<organism evidence="2">
    <name type="scientific">uncultured Sphingopyxis sp</name>
    <dbReference type="NCBI Taxonomy" id="310581"/>
    <lineage>
        <taxon>Bacteria</taxon>
        <taxon>Pseudomonadati</taxon>
        <taxon>Pseudomonadota</taxon>
        <taxon>Alphaproteobacteria</taxon>
        <taxon>Sphingomonadales</taxon>
        <taxon>Sphingomonadaceae</taxon>
        <taxon>Sphingopyxis</taxon>
        <taxon>environmental samples</taxon>
    </lineage>
</organism>
<dbReference type="InterPro" id="IPR013813">
    <property type="entry name" value="Endoribo_LPSP/chorism_mut-like"/>
</dbReference>
<sequence length="152" mass="15811">MSIERRIAELGLTLPDVAPPVANYVPFTQSGAIVHISGQLSSLAGEAIKGDVGGDIDVEAAVRAAHLCGLNLLAQFRAACEGDWARFGRLLKLGVFVQAAPGFDAIPQVANGCSDLMAEVLGDSGRHARSAVGVFRLPFGCAVEVDAAIELR</sequence>
<evidence type="ECO:0000313" key="2">
    <source>
        <dbReference type="EMBL" id="SBV31820.1"/>
    </source>
</evidence>
<proteinExistence type="predicted"/>
<dbReference type="CDD" id="cd02199">
    <property type="entry name" value="YjgF_YER057c_UK114_like_1"/>
    <property type="match status" value="1"/>
</dbReference>
<gene>
    <name evidence="2" type="ORF">SPPYR_0700</name>
</gene>
<dbReference type="Gene3D" id="3.30.1330.40">
    <property type="entry name" value="RutC-like"/>
    <property type="match status" value="1"/>
</dbReference>
<reference evidence="2" key="1">
    <citation type="submission" date="2016-03" db="EMBL/GenBank/DDBJ databases">
        <authorList>
            <person name="Ploux O."/>
        </authorList>
    </citation>
    <scope>NUCLEOTIDE SEQUENCE</scope>
    <source>
        <strain evidence="2">UC10</strain>
    </source>
</reference>
<name>A0A1Y5PPC8_9SPHN</name>
<feature type="domain" description="Endoribonuclease L-PSP/chorismate mutase-like" evidence="1">
    <location>
        <begin position="5"/>
        <end position="131"/>
    </location>
</feature>
<dbReference type="Pfam" id="PF14588">
    <property type="entry name" value="YjgF_endoribonc"/>
    <property type="match status" value="1"/>
</dbReference>
<dbReference type="KEGG" id="sphu:SPPYR_0700"/>
<dbReference type="PANTHER" id="PTHR43760:SF1">
    <property type="entry name" value="ENDORIBONUCLEASE L-PSP_CHORISMATE MUTASE-LIKE DOMAIN-CONTAINING PROTEIN"/>
    <property type="match status" value="1"/>
</dbReference>
<protein>
    <submittedName>
        <fullName evidence="2">Endoribonuclease L-PSP superfamily</fullName>
    </submittedName>
</protein>
<evidence type="ECO:0000259" key="1">
    <source>
        <dbReference type="Pfam" id="PF14588"/>
    </source>
</evidence>
<dbReference type="AlphaFoldDB" id="A0A1Y5PPC8"/>
<accession>A0A1Y5PPC8</accession>
<dbReference type="EMBL" id="LT598653">
    <property type="protein sequence ID" value="SBV31820.1"/>
    <property type="molecule type" value="Genomic_DNA"/>
</dbReference>